<reference evidence="3 4" key="1">
    <citation type="submission" date="2021-07" db="EMBL/GenBank/DDBJ databases">
        <authorList>
            <person name="Imarazene B."/>
            <person name="Zahm M."/>
            <person name="Klopp C."/>
            <person name="Cabau C."/>
            <person name="Beille S."/>
            <person name="Jouanno E."/>
            <person name="Castinel A."/>
            <person name="Lluch J."/>
            <person name="Gil L."/>
            <person name="Kuchtly C."/>
            <person name="Lopez Roques C."/>
            <person name="Donnadieu C."/>
            <person name="Parrinello H."/>
            <person name="Journot L."/>
            <person name="Du K."/>
            <person name="Schartl M."/>
            <person name="Retaux S."/>
            <person name="Guiguen Y."/>
        </authorList>
    </citation>
    <scope>NUCLEOTIDE SEQUENCE [LARGE SCALE GENOMIC DNA]</scope>
    <source>
        <strain evidence="3">Pach_M1</strain>
        <tissue evidence="3">Testis</tissue>
    </source>
</reference>
<comment type="caution">
    <text evidence="3">The sequence shown here is derived from an EMBL/GenBank/DDBJ whole genome shotgun (WGS) entry which is preliminary data.</text>
</comment>
<dbReference type="EMBL" id="JAICCE010000024">
    <property type="protein sequence ID" value="KAG9260564.1"/>
    <property type="molecule type" value="Genomic_DNA"/>
</dbReference>
<feature type="compositionally biased region" description="Low complexity" evidence="1">
    <location>
        <begin position="310"/>
        <end position="330"/>
    </location>
</feature>
<evidence type="ECO:0000256" key="2">
    <source>
        <dbReference type="SAM" id="SignalP"/>
    </source>
</evidence>
<evidence type="ECO:0000313" key="4">
    <source>
        <dbReference type="Proteomes" id="UP000752171"/>
    </source>
</evidence>
<evidence type="ECO:0000256" key="1">
    <source>
        <dbReference type="SAM" id="MobiDB-lite"/>
    </source>
</evidence>
<proteinExistence type="predicted"/>
<dbReference type="Proteomes" id="UP000752171">
    <property type="component" value="Unassembled WGS sequence"/>
</dbReference>
<dbReference type="AlphaFoldDB" id="A0A8T2KMU9"/>
<feature type="region of interest" description="Disordered" evidence="1">
    <location>
        <begin position="359"/>
        <end position="388"/>
    </location>
</feature>
<feature type="signal peptide" evidence="2">
    <location>
        <begin position="1"/>
        <end position="22"/>
    </location>
</feature>
<organism evidence="3 4">
    <name type="scientific">Astyanax mexicanus</name>
    <name type="common">Blind cave fish</name>
    <name type="synonym">Astyanax fasciatus mexicanus</name>
    <dbReference type="NCBI Taxonomy" id="7994"/>
    <lineage>
        <taxon>Eukaryota</taxon>
        <taxon>Metazoa</taxon>
        <taxon>Chordata</taxon>
        <taxon>Craniata</taxon>
        <taxon>Vertebrata</taxon>
        <taxon>Euteleostomi</taxon>
        <taxon>Actinopterygii</taxon>
        <taxon>Neopterygii</taxon>
        <taxon>Teleostei</taxon>
        <taxon>Ostariophysi</taxon>
        <taxon>Characiformes</taxon>
        <taxon>Characoidei</taxon>
        <taxon>Acestrorhamphidae</taxon>
        <taxon>Acestrorhamphinae</taxon>
        <taxon>Astyanax</taxon>
    </lineage>
</organism>
<keyword evidence="2" id="KW-0732">Signal</keyword>
<feature type="non-terminal residue" evidence="3">
    <location>
        <position position="1"/>
    </location>
</feature>
<feature type="chain" id="PRO_5035857297" evidence="2">
    <location>
        <begin position="23"/>
        <end position="497"/>
    </location>
</feature>
<sequence length="497" mass="54043">MWKRNQLHILTVATTLSSAAFCLHTIPTKPQERVIRHGTIFVGNQRKVFSNETKGGAGDLGDTDGYQADQPEAEVGYTLAEQQLHQLRPSVQCDNDSMTLRMLGKRVPDFLVERDGKTPVPLSEMPADCGLSVKRARRDIFLVAKYDGCHMTQEGDNYILPLRLWGVPVKMGCPVEALFLTVSCTLSAMVIQVGNSVDSLKVKVNGEWQPLAQACDTCGFTLEAVPSEWIVTAPYTSKCWQIEGEERLLSVLYSNGEVTLSCPLDTTPLPTDEELPPVHPIPPVEYPFPYPGNQFWPFYLGYPGTPPRSPTTATTTGTSPTAPAATVTPPSADDDFWNPYGHGRNWLFYPGYPGYSGTPLRSPTSGPATPATTTTTATTTTNPTTTAATTAKPSVADERFWNRYGHGRNWLFYPGYPGYSGPPPKSATPASATPALTTTTASTTTNPSTAATIANPPGSDERFWNPYGHARNWLFYPGYPGYFGPPLRSPTPGPTTP</sequence>
<feature type="compositionally biased region" description="Low complexity" evidence="1">
    <location>
        <begin position="427"/>
        <end position="449"/>
    </location>
</feature>
<gene>
    <name evidence="3" type="ORF">AMEX_G26836</name>
</gene>
<protein>
    <submittedName>
        <fullName evidence="3">Mucin-5B-like</fullName>
    </submittedName>
</protein>
<evidence type="ECO:0000313" key="3">
    <source>
        <dbReference type="EMBL" id="KAG9260564.1"/>
    </source>
</evidence>
<feature type="region of interest" description="Disordered" evidence="1">
    <location>
        <begin position="422"/>
        <end position="449"/>
    </location>
</feature>
<feature type="compositionally biased region" description="Low complexity" evidence="1">
    <location>
        <begin position="367"/>
        <end position="388"/>
    </location>
</feature>
<accession>A0A8T2KMU9</accession>
<feature type="region of interest" description="Disordered" evidence="1">
    <location>
        <begin position="307"/>
        <end position="330"/>
    </location>
</feature>
<name>A0A8T2KMU9_ASTMX</name>